<name>A0A232EZS1_9HYME</name>
<keyword evidence="2" id="KW-1185">Reference proteome</keyword>
<reference evidence="1 2" key="1">
    <citation type="journal article" date="2017" name="Curr. Biol.">
        <title>The Evolution of Venom by Co-option of Single-Copy Genes.</title>
        <authorList>
            <person name="Martinson E.O."/>
            <person name="Mrinalini"/>
            <person name="Kelkar Y.D."/>
            <person name="Chang C.H."/>
            <person name="Werren J.H."/>
        </authorList>
    </citation>
    <scope>NUCLEOTIDE SEQUENCE [LARGE SCALE GENOMIC DNA]</scope>
    <source>
        <strain evidence="1 2">Alberta</strain>
        <tissue evidence="1">Whole body</tissue>
    </source>
</reference>
<evidence type="ECO:0000313" key="2">
    <source>
        <dbReference type="Proteomes" id="UP000215335"/>
    </source>
</evidence>
<sequence length="234" mass="26441">MIVRGVGRGGRITVYVYKSLCSKIVATSEIRDGTSPEYSSVVVTGDFNCDMLSTTSFESKYLSDLIKSYPLQLVSSPATHHAVNRDRVRFHRWLDLYIVHSLNAVINYVKSDVPFTYGHGRIDLTISFARYRTSEYKILDRNLSRLVGNVSFLDDVKRGLNSLPENSELNNMVSYFNTTSTASLDRFAPLHPITITACRKPCVPPAFRAAIKNRDQFSFIPSFPLYHCLCSVNH</sequence>
<dbReference type="AlphaFoldDB" id="A0A232EZS1"/>
<accession>A0A232EZS1</accession>
<evidence type="ECO:0000313" key="1">
    <source>
        <dbReference type="EMBL" id="OXU23934.1"/>
    </source>
</evidence>
<comment type="caution">
    <text evidence="1">The sequence shown here is derived from an EMBL/GenBank/DDBJ whole genome shotgun (WGS) entry which is preliminary data.</text>
</comment>
<protein>
    <recommendedName>
        <fullName evidence="3">Endonuclease/exonuclease/phosphatase domain-containing protein</fullName>
    </recommendedName>
</protein>
<dbReference type="Proteomes" id="UP000215335">
    <property type="component" value="Unassembled WGS sequence"/>
</dbReference>
<dbReference type="EMBL" id="NNAY01001452">
    <property type="protein sequence ID" value="OXU23934.1"/>
    <property type="molecule type" value="Genomic_DNA"/>
</dbReference>
<gene>
    <name evidence="1" type="ORF">TSAR_009700</name>
</gene>
<evidence type="ECO:0008006" key="3">
    <source>
        <dbReference type="Google" id="ProtNLM"/>
    </source>
</evidence>
<organism evidence="1 2">
    <name type="scientific">Trichomalopsis sarcophagae</name>
    <dbReference type="NCBI Taxonomy" id="543379"/>
    <lineage>
        <taxon>Eukaryota</taxon>
        <taxon>Metazoa</taxon>
        <taxon>Ecdysozoa</taxon>
        <taxon>Arthropoda</taxon>
        <taxon>Hexapoda</taxon>
        <taxon>Insecta</taxon>
        <taxon>Pterygota</taxon>
        <taxon>Neoptera</taxon>
        <taxon>Endopterygota</taxon>
        <taxon>Hymenoptera</taxon>
        <taxon>Apocrita</taxon>
        <taxon>Proctotrupomorpha</taxon>
        <taxon>Chalcidoidea</taxon>
        <taxon>Pteromalidae</taxon>
        <taxon>Pteromalinae</taxon>
        <taxon>Trichomalopsis</taxon>
    </lineage>
</organism>
<proteinExistence type="predicted"/>